<dbReference type="InterPro" id="IPR013342">
    <property type="entry name" value="Mandelate_racemase_C"/>
</dbReference>
<evidence type="ECO:0000256" key="3">
    <source>
        <dbReference type="ARBA" id="ARBA00023239"/>
    </source>
</evidence>
<keyword evidence="6" id="KW-1185">Reference proteome</keyword>
<reference evidence="5 6" key="1">
    <citation type="submission" date="2017-02" db="EMBL/GenBank/DDBJ databases">
        <authorList>
            <person name="Peterson S.W."/>
        </authorList>
    </citation>
    <scope>NUCLEOTIDE SEQUENCE [LARGE SCALE GENOMIC DNA]</scope>
    <source>
        <strain evidence="5 6">DSM 21481</strain>
    </source>
</reference>
<dbReference type="FunFam" id="3.30.390.10:FF:000003">
    <property type="entry name" value="D-galactonate dehydratase"/>
    <property type="match status" value="1"/>
</dbReference>
<sequence length="382" mass="41764">MKITSLTTFVVPPRWLFLKIETDEGIVGWGEPALEGRAASVAAAVEELSDYLVGQDPRRIEDHWTVLYRSGFYRGGGIHMSALAGIDQALWDIKGRALGVPVHELLGGRLRDRIKVYSWIGGDRPAETAAAARDAVARGFSAVKMNGPEELQYLDTRDKVEKVVANVAAVRAAVGPDVGIGVDFHGRVHRPMARVLLDALEPYHLMFVEEPVLSEHVDGIADVLRASSTPIALGERLYSRWDFRHVLETGVVDVIQPDLSHAGGITEVRKIAAMAEAYDVAVAPHCPLGPIALAACLQLDAVAYNAVIQEQSLGIHYNTGNDLLDYVVDPSVFAYADGMVDIPRGPGLGIEVDEDYVRERAAVGHRWRNPVWRHADGSFAEW</sequence>
<dbReference type="RefSeq" id="WP_079570155.1">
    <property type="nucleotide sequence ID" value="NZ_FUZQ01000001.1"/>
</dbReference>
<gene>
    <name evidence="5" type="ORF">SAMN04324258_0364</name>
</gene>
<evidence type="ECO:0000313" key="6">
    <source>
        <dbReference type="Proteomes" id="UP000189777"/>
    </source>
</evidence>
<dbReference type="SFLD" id="SFLDF00003">
    <property type="entry name" value="D-galactonate_dehydratase"/>
    <property type="match status" value="1"/>
</dbReference>
<keyword evidence="3" id="KW-0456">Lyase</keyword>
<dbReference type="STRING" id="526729.SAMN04324258_0364"/>
<dbReference type="Pfam" id="PF02746">
    <property type="entry name" value="MR_MLE_N"/>
    <property type="match status" value="1"/>
</dbReference>
<organism evidence="5 6">
    <name type="scientific">Krasilnikoviella flava</name>
    <dbReference type="NCBI Taxonomy" id="526729"/>
    <lineage>
        <taxon>Bacteria</taxon>
        <taxon>Bacillati</taxon>
        <taxon>Actinomycetota</taxon>
        <taxon>Actinomycetes</taxon>
        <taxon>Micrococcales</taxon>
        <taxon>Promicromonosporaceae</taxon>
        <taxon>Krasilnikoviella</taxon>
    </lineage>
</organism>
<evidence type="ECO:0000256" key="1">
    <source>
        <dbReference type="ARBA" id="ARBA00022723"/>
    </source>
</evidence>
<dbReference type="NCBIfam" id="NF010624">
    <property type="entry name" value="PRK14017.1"/>
    <property type="match status" value="1"/>
</dbReference>
<dbReference type="GO" id="GO:0008869">
    <property type="term" value="F:galactonate dehydratase activity"/>
    <property type="evidence" value="ECO:0007669"/>
    <property type="project" value="InterPro"/>
</dbReference>
<dbReference type="SFLD" id="SFLDG00179">
    <property type="entry name" value="mandelate_racemase"/>
    <property type="match status" value="1"/>
</dbReference>
<proteinExistence type="predicted"/>
<dbReference type="PROSITE" id="PS00909">
    <property type="entry name" value="MR_MLE_2"/>
    <property type="match status" value="1"/>
</dbReference>
<dbReference type="OrthoDB" id="9802699at2"/>
<protein>
    <submittedName>
        <fullName evidence="5">Galactonate dehydratase</fullName>
    </submittedName>
</protein>
<dbReference type="CDD" id="cd03325">
    <property type="entry name" value="D-galactonate_dehydratase"/>
    <property type="match status" value="1"/>
</dbReference>
<dbReference type="Proteomes" id="UP000189777">
    <property type="component" value="Unassembled WGS sequence"/>
</dbReference>
<evidence type="ECO:0000259" key="4">
    <source>
        <dbReference type="SMART" id="SM00922"/>
    </source>
</evidence>
<keyword evidence="2" id="KW-0460">Magnesium</keyword>
<dbReference type="GO" id="GO:0009063">
    <property type="term" value="P:amino acid catabolic process"/>
    <property type="evidence" value="ECO:0007669"/>
    <property type="project" value="InterPro"/>
</dbReference>
<dbReference type="InterPro" id="IPR029017">
    <property type="entry name" value="Enolase-like_N"/>
</dbReference>
<dbReference type="InterPro" id="IPR023592">
    <property type="entry name" value="Galactonate_deHydtase"/>
</dbReference>
<dbReference type="PANTHER" id="PTHR48080">
    <property type="entry name" value="D-GALACTONATE DEHYDRATASE-RELATED"/>
    <property type="match status" value="1"/>
</dbReference>
<dbReference type="SMART" id="SM00922">
    <property type="entry name" value="MR_MLE"/>
    <property type="match status" value="1"/>
</dbReference>
<dbReference type="InterPro" id="IPR036849">
    <property type="entry name" value="Enolase-like_C_sf"/>
</dbReference>
<dbReference type="GO" id="GO:0046872">
    <property type="term" value="F:metal ion binding"/>
    <property type="evidence" value="ECO:0007669"/>
    <property type="project" value="UniProtKB-KW"/>
</dbReference>
<dbReference type="AlphaFoldDB" id="A0A1T5ID96"/>
<name>A0A1T5ID96_9MICO</name>
<dbReference type="SUPFAM" id="SSF51604">
    <property type="entry name" value="Enolase C-terminal domain-like"/>
    <property type="match status" value="1"/>
</dbReference>
<feature type="domain" description="Mandelate racemase/muconate lactonizing enzyme C-terminal" evidence="4">
    <location>
        <begin position="125"/>
        <end position="230"/>
    </location>
</feature>
<dbReference type="PROSITE" id="PS00908">
    <property type="entry name" value="MR_MLE_1"/>
    <property type="match status" value="1"/>
</dbReference>
<dbReference type="Gene3D" id="3.20.20.120">
    <property type="entry name" value="Enolase-like C-terminal domain"/>
    <property type="match status" value="1"/>
</dbReference>
<dbReference type="Gene3D" id="3.30.390.10">
    <property type="entry name" value="Enolase-like, N-terminal domain"/>
    <property type="match status" value="1"/>
</dbReference>
<evidence type="ECO:0000256" key="2">
    <source>
        <dbReference type="ARBA" id="ARBA00022842"/>
    </source>
</evidence>
<evidence type="ECO:0000313" key="5">
    <source>
        <dbReference type="EMBL" id="SKC37117.1"/>
    </source>
</evidence>
<dbReference type="InterPro" id="IPR029065">
    <property type="entry name" value="Enolase_C-like"/>
</dbReference>
<dbReference type="EMBL" id="FUZQ01000001">
    <property type="protein sequence ID" value="SKC37117.1"/>
    <property type="molecule type" value="Genomic_DNA"/>
</dbReference>
<keyword evidence="1" id="KW-0479">Metal-binding</keyword>
<dbReference type="InterPro" id="IPR034593">
    <property type="entry name" value="DgoD-like"/>
</dbReference>
<dbReference type="InterPro" id="IPR018110">
    <property type="entry name" value="Mandel_Rmase/mucon_lact_enz_CS"/>
</dbReference>
<dbReference type="Pfam" id="PF13378">
    <property type="entry name" value="MR_MLE_C"/>
    <property type="match status" value="1"/>
</dbReference>
<dbReference type="GO" id="GO:0034194">
    <property type="term" value="P:D-galactonate catabolic process"/>
    <property type="evidence" value="ECO:0007669"/>
    <property type="project" value="InterPro"/>
</dbReference>
<accession>A0A1T5ID96</accession>
<dbReference type="PANTHER" id="PTHR48080:SF2">
    <property type="entry name" value="D-GALACTONATE DEHYDRATASE"/>
    <property type="match status" value="1"/>
</dbReference>
<dbReference type="InterPro" id="IPR013341">
    <property type="entry name" value="Mandelate_racemase_N_dom"/>
</dbReference>
<dbReference type="SFLD" id="SFLDS00001">
    <property type="entry name" value="Enolase"/>
    <property type="match status" value="1"/>
</dbReference>
<dbReference type="SUPFAM" id="SSF54826">
    <property type="entry name" value="Enolase N-terminal domain-like"/>
    <property type="match status" value="1"/>
</dbReference>